<evidence type="ECO:0000256" key="9">
    <source>
        <dbReference type="ARBA" id="ARBA00048531"/>
    </source>
</evidence>
<dbReference type="Gene3D" id="3.40.640.10">
    <property type="entry name" value="Type I PLP-dependent aspartate aminotransferase-like (Major domain)"/>
    <property type="match status" value="1"/>
</dbReference>
<dbReference type="GO" id="GO:0009236">
    <property type="term" value="P:cobalamin biosynthetic process"/>
    <property type="evidence" value="ECO:0007669"/>
    <property type="project" value="UniProtKB-UniPathway"/>
</dbReference>
<dbReference type="UniPathway" id="UPA00148"/>
<dbReference type="PANTHER" id="PTHR42885">
    <property type="entry name" value="HISTIDINOL-PHOSPHATE AMINOTRANSFERASE-RELATED"/>
    <property type="match status" value="1"/>
</dbReference>
<gene>
    <name evidence="11" type="ORF">PL8927_900102</name>
</gene>
<keyword evidence="5" id="KW-0169">Cobalamin biosynthesis</keyword>
<comment type="pathway">
    <text evidence="3">Cofactor biosynthesis; adenosylcobalamin biosynthesis.</text>
</comment>
<evidence type="ECO:0000259" key="10">
    <source>
        <dbReference type="Pfam" id="PF00155"/>
    </source>
</evidence>
<dbReference type="InterPro" id="IPR015422">
    <property type="entry name" value="PyrdxlP-dep_Trfase_small"/>
</dbReference>
<sequence>MEATHSPQHGGNLIWAATVANCSPLDILDFSASINPWGPPVSALTAIKGHLRDLNVYPNPDYRQLRQAIATQVNGEMLHESIEADWILPGNGAAELLTWAGRELAQLDAIYLLTPAFGDYWRTLNTFDGNVVECPLSISAVDVDLTLPQPLNSRSGLLINNPHNPTGRLFSSQILLEALKKFALVVVDEAFMDFLRPNQQQSLVSWVKEYENLVILRSLTKFYSLPGLRLGYAIAHPQRLQKWQRWRDPWPVNSLAEAAGIAVLEDEKFQQQTWNWLEQSRPQLYQGLANISGLKPYPSVANFIFIESDYSVSKLQLNLLKQHRILIRDCLSFPSLGDRYFRVAVRKPAENQRLIQALTLITS</sequence>
<dbReference type="OrthoDB" id="9813612at2"/>
<comment type="cofactor">
    <cofactor evidence="1">
        <name>pyridoxal 5'-phosphate</name>
        <dbReference type="ChEBI" id="CHEBI:597326"/>
    </cofactor>
</comment>
<keyword evidence="6" id="KW-0663">Pyridoxal phosphate</keyword>
<dbReference type="GO" id="GO:0048472">
    <property type="term" value="F:threonine-phosphate decarboxylase activity"/>
    <property type="evidence" value="ECO:0007669"/>
    <property type="project" value="UniProtKB-EC"/>
</dbReference>
<dbReference type="NCBIfam" id="TIGR01140">
    <property type="entry name" value="L_thr_O3P_dcar"/>
    <property type="match status" value="1"/>
</dbReference>
<dbReference type="InterPro" id="IPR004838">
    <property type="entry name" value="NHTrfase_class1_PyrdxlP-BS"/>
</dbReference>
<keyword evidence="11" id="KW-0032">Aminotransferase</keyword>
<protein>
    <recommendedName>
        <fullName evidence="4">threonine-phosphate decarboxylase</fullName>
        <ecNumber evidence="4">4.1.1.81</ecNumber>
    </recommendedName>
    <alternativeName>
        <fullName evidence="8">L-threonine-O-3-phosphate decarboxylase</fullName>
    </alternativeName>
</protein>
<comment type="function">
    <text evidence="2">Decarboxylates L-threonine-O-3-phosphate to yield (R)-1-amino-2-propanol O-2-phosphate, the precursor for the linkage between the nucleotide loop and the corrin ring in cobalamin.</text>
</comment>
<dbReference type="Pfam" id="PF00155">
    <property type="entry name" value="Aminotran_1_2"/>
    <property type="match status" value="1"/>
</dbReference>
<evidence type="ECO:0000313" key="11">
    <source>
        <dbReference type="EMBL" id="VXD25801.1"/>
    </source>
</evidence>
<keyword evidence="11" id="KW-0808">Transferase</keyword>
<evidence type="ECO:0000256" key="6">
    <source>
        <dbReference type="ARBA" id="ARBA00022898"/>
    </source>
</evidence>
<keyword evidence="12" id="KW-1185">Reference proteome</keyword>
<organism evidence="11 12">
    <name type="scientific">Planktothrix serta PCC 8927</name>
    <dbReference type="NCBI Taxonomy" id="671068"/>
    <lineage>
        <taxon>Bacteria</taxon>
        <taxon>Bacillati</taxon>
        <taxon>Cyanobacteriota</taxon>
        <taxon>Cyanophyceae</taxon>
        <taxon>Oscillatoriophycideae</taxon>
        <taxon>Oscillatoriales</taxon>
        <taxon>Microcoleaceae</taxon>
        <taxon>Planktothrix</taxon>
    </lineage>
</organism>
<dbReference type="GO" id="GO:0030170">
    <property type="term" value="F:pyridoxal phosphate binding"/>
    <property type="evidence" value="ECO:0007669"/>
    <property type="project" value="InterPro"/>
</dbReference>
<evidence type="ECO:0000313" key="12">
    <source>
        <dbReference type="Proteomes" id="UP000184550"/>
    </source>
</evidence>
<dbReference type="AlphaFoldDB" id="A0A7Z9C289"/>
<dbReference type="InterPro" id="IPR015424">
    <property type="entry name" value="PyrdxlP-dep_Trfase"/>
</dbReference>
<dbReference type="Proteomes" id="UP000184550">
    <property type="component" value="Unassembled WGS sequence"/>
</dbReference>
<dbReference type="PANTHER" id="PTHR42885:SF1">
    <property type="entry name" value="THREONINE-PHOSPHATE DECARBOXYLASE"/>
    <property type="match status" value="1"/>
</dbReference>
<dbReference type="RefSeq" id="WP_083626984.1">
    <property type="nucleotide sequence ID" value="NZ_LR734888.1"/>
</dbReference>
<evidence type="ECO:0000256" key="8">
    <source>
        <dbReference type="ARBA" id="ARBA00029996"/>
    </source>
</evidence>
<dbReference type="SUPFAM" id="SSF53383">
    <property type="entry name" value="PLP-dependent transferases"/>
    <property type="match status" value="1"/>
</dbReference>
<dbReference type="PROSITE" id="PS00105">
    <property type="entry name" value="AA_TRANSFER_CLASS_1"/>
    <property type="match status" value="1"/>
</dbReference>
<evidence type="ECO:0000256" key="3">
    <source>
        <dbReference type="ARBA" id="ARBA00004953"/>
    </source>
</evidence>
<dbReference type="InterPro" id="IPR005860">
    <property type="entry name" value="CobD"/>
</dbReference>
<reference evidence="11" key="1">
    <citation type="submission" date="2019-10" db="EMBL/GenBank/DDBJ databases">
        <authorList>
            <consortium name="Genoscope - CEA"/>
            <person name="William W."/>
        </authorList>
    </citation>
    <scope>NUCLEOTIDE SEQUENCE [LARGE SCALE GENOMIC DNA]</scope>
    <source>
        <strain evidence="11">BBR_PRJEB10992</strain>
    </source>
</reference>
<feature type="domain" description="Aminotransferase class I/classII large" evidence="10">
    <location>
        <begin position="27"/>
        <end position="358"/>
    </location>
</feature>
<evidence type="ECO:0000256" key="4">
    <source>
        <dbReference type="ARBA" id="ARBA00012285"/>
    </source>
</evidence>
<name>A0A7Z9C289_9CYAN</name>
<comment type="caution">
    <text evidence="11">The sequence shown here is derived from an EMBL/GenBank/DDBJ whole genome shotgun (WGS) entry which is preliminary data.</text>
</comment>
<evidence type="ECO:0000256" key="5">
    <source>
        <dbReference type="ARBA" id="ARBA00022573"/>
    </source>
</evidence>
<evidence type="ECO:0000256" key="2">
    <source>
        <dbReference type="ARBA" id="ARBA00003444"/>
    </source>
</evidence>
<dbReference type="EMBL" id="CZCU02000169">
    <property type="protein sequence ID" value="VXD25801.1"/>
    <property type="molecule type" value="Genomic_DNA"/>
</dbReference>
<comment type="catalytic activity">
    <reaction evidence="9">
        <text>O-phospho-L-threonine + H(+) = (R)-1-aminopropan-2-yl phosphate + CO2</text>
        <dbReference type="Rhea" id="RHEA:11492"/>
        <dbReference type="ChEBI" id="CHEBI:15378"/>
        <dbReference type="ChEBI" id="CHEBI:16526"/>
        <dbReference type="ChEBI" id="CHEBI:58563"/>
        <dbReference type="ChEBI" id="CHEBI:58675"/>
        <dbReference type="EC" id="4.1.1.81"/>
    </reaction>
</comment>
<accession>A0A7Z9C289</accession>
<dbReference type="InterPro" id="IPR015421">
    <property type="entry name" value="PyrdxlP-dep_Trfase_major"/>
</dbReference>
<evidence type="ECO:0000256" key="7">
    <source>
        <dbReference type="ARBA" id="ARBA00023239"/>
    </source>
</evidence>
<evidence type="ECO:0000256" key="1">
    <source>
        <dbReference type="ARBA" id="ARBA00001933"/>
    </source>
</evidence>
<keyword evidence="7" id="KW-0456">Lyase</keyword>
<dbReference type="GO" id="GO:0008483">
    <property type="term" value="F:transaminase activity"/>
    <property type="evidence" value="ECO:0007669"/>
    <property type="project" value="UniProtKB-KW"/>
</dbReference>
<proteinExistence type="predicted"/>
<dbReference type="EC" id="4.1.1.81" evidence="4"/>
<dbReference type="InterPro" id="IPR004839">
    <property type="entry name" value="Aminotransferase_I/II_large"/>
</dbReference>
<dbReference type="CDD" id="cd00609">
    <property type="entry name" value="AAT_like"/>
    <property type="match status" value="1"/>
</dbReference>
<dbReference type="Gene3D" id="3.90.1150.10">
    <property type="entry name" value="Aspartate Aminotransferase, domain 1"/>
    <property type="match status" value="1"/>
</dbReference>